<keyword evidence="5 7" id="KW-1133">Transmembrane helix</keyword>
<dbReference type="CDD" id="cd06261">
    <property type="entry name" value="TM_PBP2"/>
    <property type="match status" value="1"/>
</dbReference>
<keyword evidence="6 7" id="KW-0472">Membrane</keyword>
<dbReference type="PANTHER" id="PTHR30193">
    <property type="entry name" value="ABC TRANSPORTER PERMEASE PROTEIN"/>
    <property type="match status" value="1"/>
</dbReference>
<gene>
    <name evidence="9" type="ORF">NQZ67_06630</name>
</gene>
<dbReference type="AlphaFoldDB" id="A0A9X2SA80"/>
<feature type="transmembrane region" description="Helical" evidence="7">
    <location>
        <begin position="290"/>
        <end position="311"/>
    </location>
</feature>
<keyword evidence="4 7" id="KW-0812">Transmembrane</keyword>
<dbReference type="Pfam" id="PF00528">
    <property type="entry name" value="BPD_transp_1"/>
    <property type="match status" value="1"/>
</dbReference>
<feature type="transmembrane region" description="Helical" evidence="7">
    <location>
        <begin position="126"/>
        <end position="146"/>
    </location>
</feature>
<evidence type="ECO:0000256" key="5">
    <source>
        <dbReference type="ARBA" id="ARBA00022989"/>
    </source>
</evidence>
<dbReference type="Proteomes" id="UP001141950">
    <property type="component" value="Unassembled WGS sequence"/>
</dbReference>
<feature type="transmembrane region" description="Helical" evidence="7">
    <location>
        <begin position="93"/>
        <end position="114"/>
    </location>
</feature>
<evidence type="ECO:0000313" key="9">
    <source>
        <dbReference type="EMBL" id="MCR2803557.1"/>
    </source>
</evidence>
<keyword evidence="10" id="KW-1185">Reference proteome</keyword>
<feature type="transmembrane region" description="Helical" evidence="7">
    <location>
        <begin position="239"/>
        <end position="259"/>
    </location>
</feature>
<feature type="domain" description="ABC transmembrane type-1" evidence="8">
    <location>
        <begin position="89"/>
        <end position="311"/>
    </location>
</feature>
<dbReference type="InterPro" id="IPR035906">
    <property type="entry name" value="MetI-like_sf"/>
</dbReference>
<proteinExistence type="inferred from homology"/>
<evidence type="ECO:0000256" key="1">
    <source>
        <dbReference type="ARBA" id="ARBA00004651"/>
    </source>
</evidence>
<feature type="transmembrane region" description="Helical" evidence="7">
    <location>
        <begin position="26"/>
        <end position="48"/>
    </location>
</feature>
<dbReference type="SUPFAM" id="SSF161098">
    <property type="entry name" value="MetI-like"/>
    <property type="match status" value="1"/>
</dbReference>
<dbReference type="GO" id="GO:0005886">
    <property type="term" value="C:plasma membrane"/>
    <property type="evidence" value="ECO:0007669"/>
    <property type="project" value="UniProtKB-SubCell"/>
</dbReference>
<comment type="subcellular location">
    <subcellularLocation>
        <location evidence="1 7">Cell membrane</location>
        <topology evidence="1 7">Multi-pass membrane protein</topology>
    </subcellularLocation>
</comment>
<organism evidence="9 10">
    <name type="scientific">Paenibacillus soyae</name>
    <dbReference type="NCBI Taxonomy" id="2969249"/>
    <lineage>
        <taxon>Bacteria</taxon>
        <taxon>Bacillati</taxon>
        <taxon>Bacillota</taxon>
        <taxon>Bacilli</taxon>
        <taxon>Bacillales</taxon>
        <taxon>Paenibacillaceae</taxon>
        <taxon>Paenibacillus</taxon>
    </lineage>
</organism>
<sequence>MESEAFPSYIPVRRKEITMRHKGRNLFMISFLAPAVLCFLFIFLYPTARTLLMSLFYVEFVTDDMKSWTFIGLDNFETLFGSALFLRSMTNILKIWLIGGAVILVISTLLAVIITSGVKFKNFWRSLIYLPHIISVVALVTMWTQYAFNNQYGLFKTVFQSLGLSSLAAFQWTAPENLFLSMMIAYAYGSIGFYVLILAAGIDGISKDYYEAAEIEGANQIAKFFRITMPLLKDIFKRCIVLYSAGAMGFFAYSTLFSFSTELATVTPLVYMYDSVFGRASGNVTTPLNVGAGAAVGVMIMIMVVLVNLLLDRLMPNDVDINPNKKSLARRSRNAGQV</sequence>
<dbReference type="InterPro" id="IPR000515">
    <property type="entry name" value="MetI-like"/>
</dbReference>
<evidence type="ECO:0000256" key="2">
    <source>
        <dbReference type="ARBA" id="ARBA00022448"/>
    </source>
</evidence>
<evidence type="ECO:0000259" key="8">
    <source>
        <dbReference type="PROSITE" id="PS50928"/>
    </source>
</evidence>
<comment type="caution">
    <text evidence="9">The sequence shown here is derived from an EMBL/GenBank/DDBJ whole genome shotgun (WGS) entry which is preliminary data.</text>
</comment>
<dbReference type="Gene3D" id="1.10.3720.10">
    <property type="entry name" value="MetI-like"/>
    <property type="match status" value="1"/>
</dbReference>
<dbReference type="InterPro" id="IPR051393">
    <property type="entry name" value="ABC_transporter_permease"/>
</dbReference>
<dbReference type="EMBL" id="JANIPJ010000003">
    <property type="protein sequence ID" value="MCR2803557.1"/>
    <property type="molecule type" value="Genomic_DNA"/>
</dbReference>
<feature type="transmembrane region" description="Helical" evidence="7">
    <location>
        <begin position="178"/>
        <end position="200"/>
    </location>
</feature>
<name>A0A9X2SA80_9BACL</name>
<evidence type="ECO:0000256" key="7">
    <source>
        <dbReference type="RuleBase" id="RU363032"/>
    </source>
</evidence>
<protein>
    <submittedName>
        <fullName evidence="9">Sugar ABC transporter permease</fullName>
    </submittedName>
</protein>
<keyword evidence="3" id="KW-1003">Cell membrane</keyword>
<dbReference type="PANTHER" id="PTHR30193:SF37">
    <property type="entry name" value="INNER MEMBRANE ABC TRANSPORTER PERMEASE PROTEIN YCJO"/>
    <property type="match status" value="1"/>
</dbReference>
<comment type="similarity">
    <text evidence="7">Belongs to the binding-protein-dependent transport system permease family.</text>
</comment>
<dbReference type="RefSeq" id="WP_257443940.1">
    <property type="nucleotide sequence ID" value="NZ_JANIPJ010000003.1"/>
</dbReference>
<evidence type="ECO:0000256" key="6">
    <source>
        <dbReference type="ARBA" id="ARBA00023136"/>
    </source>
</evidence>
<reference evidence="9" key="1">
    <citation type="submission" date="2022-08" db="EMBL/GenBank/DDBJ databases">
        <title>The genomic sequence of strain Paenibacillus sp. SCIV0701.</title>
        <authorList>
            <person name="Zhao H."/>
        </authorList>
    </citation>
    <scope>NUCLEOTIDE SEQUENCE</scope>
    <source>
        <strain evidence="9">SCIV0701</strain>
    </source>
</reference>
<evidence type="ECO:0000256" key="3">
    <source>
        <dbReference type="ARBA" id="ARBA00022475"/>
    </source>
</evidence>
<evidence type="ECO:0000313" key="10">
    <source>
        <dbReference type="Proteomes" id="UP001141950"/>
    </source>
</evidence>
<dbReference type="GO" id="GO:0055085">
    <property type="term" value="P:transmembrane transport"/>
    <property type="evidence" value="ECO:0007669"/>
    <property type="project" value="InterPro"/>
</dbReference>
<accession>A0A9X2SA80</accession>
<evidence type="ECO:0000256" key="4">
    <source>
        <dbReference type="ARBA" id="ARBA00022692"/>
    </source>
</evidence>
<dbReference type="PROSITE" id="PS50928">
    <property type="entry name" value="ABC_TM1"/>
    <property type="match status" value="1"/>
</dbReference>
<keyword evidence="2 7" id="KW-0813">Transport</keyword>